<dbReference type="GO" id="GO:0016567">
    <property type="term" value="P:protein ubiquitination"/>
    <property type="evidence" value="ECO:0007669"/>
    <property type="project" value="UniProtKB-UniRule"/>
</dbReference>
<evidence type="ECO:0000256" key="4">
    <source>
        <dbReference type="PIRNR" id="PIRNR028729"/>
    </source>
</evidence>
<evidence type="ECO:0000313" key="8">
    <source>
        <dbReference type="Proteomes" id="UP001140206"/>
    </source>
</evidence>
<comment type="pathway">
    <text evidence="1 4">Protein modification; protein ubiquitination.</text>
</comment>
<dbReference type="SMART" id="SM00512">
    <property type="entry name" value="Skp1"/>
    <property type="match status" value="1"/>
</dbReference>
<evidence type="ECO:0000259" key="5">
    <source>
        <dbReference type="Pfam" id="PF03931"/>
    </source>
</evidence>
<dbReference type="Proteomes" id="UP001140206">
    <property type="component" value="Chromosome 3"/>
</dbReference>
<evidence type="ECO:0000256" key="2">
    <source>
        <dbReference type="ARBA" id="ARBA00009993"/>
    </source>
</evidence>
<gene>
    <name evidence="6" type="ORF">LUZ62_059619</name>
    <name evidence="7" type="ORF">LUZ62_060760</name>
</gene>
<dbReference type="SUPFAM" id="SSF54695">
    <property type="entry name" value="POZ domain"/>
    <property type="match status" value="1"/>
</dbReference>
<name>A0AAV8E594_9POAL</name>
<dbReference type="EMBL" id="JAMFTS010000003">
    <property type="protein sequence ID" value="KAJ4776503.1"/>
    <property type="molecule type" value="Genomic_DNA"/>
</dbReference>
<organism evidence="7 8">
    <name type="scientific">Rhynchospora pubera</name>
    <dbReference type="NCBI Taxonomy" id="906938"/>
    <lineage>
        <taxon>Eukaryota</taxon>
        <taxon>Viridiplantae</taxon>
        <taxon>Streptophyta</taxon>
        <taxon>Embryophyta</taxon>
        <taxon>Tracheophyta</taxon>
        <taxon>Spermatophyta</taxon>
        <taxon>Magnoliopsida</taxon>
        <taxon>Liliopsida</taxon>
        <taxon>Poales</taxon>
        <taxon>Cyperaceae</taxon>
        <taxon>Cyperoideae</taxon>
        <taxon>Rhynchosporeae</taxon>
        <taxon>Rhynchospora</taxon>
    </lineage>
</organism>
<comment type="subunit">
    <text evidence="4">Part of a SCF (SKP1-cullin-F-box) protein ligase complex.</text>
</comment>
<evidence type="ECO:0000256" key="1">
    <source>
        <dbReference type="ARBA" id="ARBA00004906"/>
    </source>
</evidence>
<dbReference type="Pfam" id="PF03931">
    <property type="entry name" value="Skp1_POZ"/>
    <property type="match status" value="1"/>
</dbReference>
<dbReference type="AlphaFoldDB" id="A0AAV8E594"/>
<dbReference type="InterPro" id="IPR001232">
    <property type="entry name" value="SKP1-like"/>
</dbReference>
<dbReference type="InterPro" id="IPR016073">
    <property type="entry name" value="Skp1_comp_POZ"/>
</dbReference>
<sequence>MAANTITLRSSDGEEFIVDELVAMESQTIRHVIEDTGAENGIPLTEVNSKILSKVIEYCKKHVDAERAAAACSASTSADEELEERNEDFDQDTLSRFIELKNWALKWELKRWDKDFIKVDITTLFDLVLVRNL</sequence>
<evidence type="ECO:0000256" key="3">
    <source>
        <dbReference type="ARBA" id="ARBA00022786"/>
    </source>
</evidence>
<dbReference type="PIRSF" id="PIRSF028729">
    <property type="entry name" value="E3_ubiquit_lig_SCF_Skp"/>
    <property type="match status" value="1"/>
</dbReference>
<comment type="caution">
    <text evidence="7">The sequence shown here is derived from an EMBL/GenBank/DDBJ whole genome shotgun (WGS) entry which is preliminary data.</text>
</comment>
<comment type="similarity">
    <text evidence="2 4">Belongs to the SKP1 family.</text>
</comment>
<evidence type="ECO:0000313" key="6">
    <source>
        <dbReference type="EMBL" id="KAJ4775362.1"/>
    </source>
</evidence>
<evidence type="ECO:0000313" key="7">
    <source>
        <dbReference type="EMBL" id="KAJ4776503.1"/>
    </source>
</evidence>
<proteinExistence type="inferred from homology"/>
<feature type="domain" description="SKP1 component POZ" evidence="5">
    <location>
        <begin position="5"/>
        <end position="63"/>
    </location>
</feature>
<dbReference type="Gene3D" id="3.30.710.10">
    <property type="entry name" value="Potassium Channel Kv1.1, Chain A"/>
    <property type="match status" value="1"/>
</dbReference>
<dbReference type="InterPro" id="IPR016897">
    <property type="entry name" value="SKP1"/>
</dbReference>
<dbReference type="GO" id="GO:0009867">
    <property type="term" value="P:jasmonic acid mediated signaling pathway"/>
    <property type="evidence" value="ECO:0007669"/>
    <property type="project" value="UniProtKB-ARBA"/>
</dbReference>
<accession>A0AAV8E594</accession>
<dbReference type="PANTHER" id="PTHR11165">
    <property type="entry name" value="SKP1"/>
    <property type="match status" value="1"/>
</dbReference>
<keyword evidence="8" id="KW-1185">Reference proteome</keyword>
<dbReference type="EMBL" id="JAMFTS010000003">
    <property type="protein sequence ID" value="KAJ4775362.1"/>
    <property type="molecule type" value="Genomic_DNA"/>
</dbReference>
<keyword evidence="3 4" id="KW-0833">Ubl conjugation pathway</keyword>
<protein>
    <recommendedName>
        <fullName evidence="4">SKP1-like protein</fullName>
    </recommendedName>
</protein>
<reference evidence="7" key="1">
    <citation type="submission" date="2022-08" db="EMBL/GenBank/DDBJ databases">
        <authorList>
            <person name="Marques A."/>
        </authorList>
    </citation>
    <scope>NUCLEOTIDE SEQUENCE</scope>
    <source>
        <strain evidence="7">RhyPub2mFocal</strain>
        <tissue evidence="7">Leaves</tissue>
    </source>
</reference>
<dbReference type="InterPro" id="IPR011333">
    <property type="entry name" value="SKP1/BTB/POZ_sf"/>
</dbReference>
<comment type="function">
    <text evidence="4">Involved in ubiquitination and subsequent proteasomal degradation of target proteins. Together with CUL1, RBX1 and a F-box protein, it forms a SCF E3 ubiquitin ligase complex. The functional specificity of this complex depends on the type of F-box protein. In the SCF complex, it serves as an adapter that links the F-box protein to CUL1.</text>
</comment>
<dbReference type="GO" id="GO:0006511">
    <property type="term" value="P:ubiquitin-dependent protein catabolic process"/>
    <property type="evidence" value="ECO:0007669"/>
    <property type="project" value="InterPro"/>
</dbReference>